<dbReference type="InterPro" id="IPR008927">
    <property type="entry name" value="6-PGluconate_DH-like_C_sf"/>
</dbReference>
<name>A0A1K1MH52_9BACT</name>
<organism evidence="5 7">
    <name type="scientific">Chitinophaga sancti</name>
    <dbReference type="NCBI Taxonomy" id="1004"/>
    <lineage>
        <taxon>Bacteria</taxon>
        <taxon>Pseudomonadati</taxon>
        <taxon>Bacteroidota</taxon>
        <taxon>Chitinophagia</taxon>
        <taxon>Chitinophagales</taxon>
        <taxon>Chitinophagaceae</taxon>
        <taxon>Chitinophaga</taxon>
    </lineage>
</organism>
<evidence type="ECO:0000313" key="5">
    <source>
        <dbReference type="EMBL" id="SFW22501.1"/>
    </source>
</evidence>
<dbReference type="PANTHER" id="PTHR30524:SF0">
    <property type="entry name" value="ALTRONATE OXIDOREDUCTASE-RELATED"/>
    <property type="match status" value="1"/>
</dbReference>
<dbReference type="GO" id="GO:0008926">
    <property type="term" value="F:mannitol-1-phosphate 5-dehydrogenase activity"/>
    <property type="evidence" value="ECO:0007669"/>
    <property type="project" value="TreeGrafter"/>
</dbReference>
<evidence type="ECO:0000313" key="7">
    <source>
        <dbReference type="Proteomes" id="UP000183788"/>
    </source>
</evidence>
<keyword evidence="8" id="KW-1185">Reference proteome</keyword>
<dbReference type="Pfam" id="PF08125">
    <property type="entry name" value="Mannitol_dh_C"/>
    <property type="match status" value="1"/>
</dbReference>
<reference evidence="5 7" key="1">
    <citation type="submission" date="2016-11" db="EMBL/GenBank/DDBJ databases">
        <authorList>
            <person name="Jaros S."/>
            <person name="Januszkiewicz K."/>
            <person name="Wedrychowicz H."/>
        </authorList>
    </citation>
    <scope>NUCLEOTIDE SEQUENCE [LARGE SCALE GENOMIC DNA]</scope>
    <source>
        <strain evidence="5 7">DSM 784</strain>
    </source>
</reference>
<evidence type="ECO:0000313" key="6">
    <source>
        <dbReference type="EMBL" id="WQG91689.1"/>
    </source>
</evidence>
<dbReference type="InterPro" id="IPR013328">
    <property type="entry name" value="6PGD_dom2"/>
</dbReference>
<dbReference type="STRING" id="1004.SAMN05661012_00576"/>
<dbReference type="EMBL" id="CP140154">
    <property type="protein sequence ID" value="WQG91689.1"/>
    <property type="molecule type" value="Genomic_DNA"/>
</dbReference>
<dbReference type="GO" id="GO:0019592">
    <property type="term" value="P:mannitol catabolic process"/>
    <property type="evidence" value="ECO:0007669"/>
    <property type="project" value="TreeGrafter"/>
</dbReference>
<protein>
    <submittedName>
        <fullName evidence="5">Tagaturonate reductase</fullName>
    </submittedName>
</protein>
<dbReference type="NCBIfam" id="NF002969">
    <property type="entry name" value="PRK03643.1"/>
    <property type="match status" value="1"/>
</dbReference>
<gene>
    <name evidence="5" type="ORF">SAMN05661012_00576</name>
    <name evidence="6" type="ORF">SR876_09250</name>
</gene>
<dbReference type="EMBL" id="FPIZ01000002">
    <property type="protein sequence ID" value="SFW22501.1"/>
    <property type="molecule type" value="Genomic_DNA"/>
</dbReference>
<evidence type="ECO:0000256" key="1">
    <source>
        <dbReference type="ARBA" id="ARBA00023002"/>
    </source>
</evidence>
<sequence>MQLSKNHVALPELPEKVLQFGTGVLLRGLPDYFIDKANKAGIFNGRIVVVKSTGKGGTDAFAAQDNLYTQCIQGIQAGQRISEYIVNSAISRVLPAATQWAAILACAENPGIEIIISNTTEVGITLTDDDIHAAPPASFPGKLLAFLLRRYQSKGKGMVIIPTELIPDNGTKLKNIVLELAKRHMLEEPFMHWLETENHFCNSLVDRIVPGALPAEERAAIEKELGYEDQLMIMSEVYRLWAIETDSEKVGNVLSFAKADEGVVLAPDINVFRELKLRLLNGTHTLTCGLAHLAGFETVRESMEDPAFEAVISALMQHEITPAITDINIREDVALRFAVSVLDRFRNPYIRHRWLSITMQYTSKMKMRVIPVLRKYYQQVHEVPALLAMGFAAYLLTMKQDIQDDHGAYFKQKWQQLSPELLVQEVLKNQELWGEDLTKYKGFAQAVTVMLNNLINDGAAALIKRVSAETSVI</sequence>
<dbReference type="InterPro" id="IPR036291">
    <property type="entry name" value="NAD(P)-bd_dom_sf"/>
</dbReference>
<dbReference type="AlphaFoldDB" id="A0A1K1MH52"/>
<dbReference type="SUPFAM" id="SSF51735">
    <property type="entry name" value="NAD(P)-binding Rossmann-fold domains"/>
    <property type="match status" value="1"/>
</dbReference>
<dbReference type="GO" id="GO:0005829">
    <property type="term" value="C:cytosol"/>
    <property type="evidence" value="ECO:0007669"/>
    <property type="project" value="TreeGrafter"/>
</dbReference>
<dbReference type="PANTHER" id="PTHR30524">
    <property type="entry name" value="MANNITOL-1-PHOSPHATE 5-DEHYDROGENASE"/>
    <property type="match status" value="1"/>
</dbReference>
<dbReference type="Proteomes" id="UP001326715">
    <property type="component" value="Chromosome"/>
</dbReference>
<feature type="domain" description="Mannitol dehydrogenase C-terminal" evidence="4">
    <location>
        <begin position="268"/>
        <end position="453"/>
    </location>
</feature>
<accession>A0A1K1MH52</accession>
<evidence type="ECO:0000256" key="2">
    <source>
        <dbReference type="ARBA" id="ARBA00023027"/>
    </source>
</evidence>
<evidence type="ECO:0000313" key="8">
    <source>
        <dbReference type="Proteomes" id="UP001326715"/>
    </source>
</evidence>
<dbReference type="OrthoDB" id="9768714at2"/>
<dbReference type="InterPro" id="IPR013118">
    <property type="entry name" value="Mannitol_DH_C"/>
</dbReference>
<evidence type="ECO:0000259" key="4">
    <source>
        <dbReference type="Pfam" id="PF08125"/>
    </source>
</evidence>
<evidence type="ECO:0000259" key="3">
    <source>
        <dbReference type="Pfam" id="PF01232"/>
    </source>
</evidence>
<dbReference type="Gene3D" id="1.10.1040.10">
    <property type="entry name" value="N-(1-d-carboxylethyl)-l-norvaline Dehydrogenase, domain 2"/>
    <property type="match status" value="1"/>
</dbReference>
<dbReference type="InterPro" id="IPR013131">
    <property type="entry name" value="Mannitol_DH_N"/>
</dbReference>
<reference evidence="6 8" key="2">
    <citation type="submission" date="2023-11" db="EMBL/GenBank/DDBJ databases">
        <title>MicrobeMod: A computational toolkit for identifying prokaryotic methylation and restriction-modification with nanopore sequencing.</title>
        <authorList>
            <person name="Crits-Christoph A."/>
            <person name="Kang S.C."/>
            <person name="Lee H."/>
            <person name="Ostrov N."/>
        </authorList>
    </citation>
    <scope>NUCLEOTIDE SEQUENCE [LARGE SCALE GENOMIC DNA]</scope>
    <source>
        <strain evidence="6 8">ATCC 23090</strain>
    </source>
</reference>
<keyword evidence="2" id="KW-0520">NAD</keyword>
<dbReference type="Proteomes" id="UP000183788">
    <property type="component" value="Unassembled WGS sequence"/>
</dbReference>
<dbReference type="Gene3D" id="3.40.50.720">
    <property type="entry name" value="NAD(P)-binding Rossmann-like Domain"/>
    <property type="match status" value="1"/>
</dbReference>
<dbReference type="RefSeq" id="WP_072357108.1">
    <property type="nucleotide sequence ID" value="NZ_CP139972.1"/>
</dbReference>
<feature type="domain" description="Mannitol dehydrogenase N-terminal" evidence="3">
    <location>
        <begin position="16"/>
        <end position="248"/>
    </location>
</feature>
<dbReference type="SUPFAM" id="SSF48179">
    <property type="entry name" value="6-phosphogluconate dehydrogenase C-terminal domain-like"/>
    <property type="match status" value="1"/>
</dbReference>
<dbReference type="Pfam" id="PF01232">
    <property type="entry name" value="Mannitol_dh"/>
    <property type="match status" value="1"/>
</dbReference>
<proteinExistence type="predicted"/>
<keyword evidence="1" id="KW-0560">Oxidoreductase</keyword>